<accession>A0A0V0HSV5</accession>
<name>A0A0V0HSV5_SOLCH</name>
<dbReference type="EMBL" id="GEDG01015723">
    <property type="protein sequence ID" value="JAP23207.1"/>
    <property type="molecule type" value="Transcribed_RNA"/>
</dbReference>
<dbReference type="AlphaFoldDB" id="A0A0V0HSV5"/>
<organism evidence="1">
    <name type="scientific">Solanum chacoense</name>
    <name type="common">Chaco potato</name>
    <dbReference type="NCBI Taxonomy" id="4108"/>
    <lineage>
        <taxon>Eukaryota</taxon>
        <taxon>Viridiplantae</taxon>
        <taxon>Streptophyta</taxon>
        <taxon>Embryophyta</taxon>
        <taxon>Tracheophyta</taxon>
        <taxon>Spermatophyta</taxon>
        <taxon>Magnoliopsida</taxon>
        <taxon>eudicotyledons</taxon>
        <taxon>Gunneridae</taxon>
        <taxon>Pentapetalae</taxon>
        <taxon>asterids</taxon>
        <taxon>lamiids</taxon>
        <taxon>Solanales</taxon>
        <taxon>Solanaceae</taxon>
        <taxon>Solanoideae</taxon>
        <taxon>Solaneae</taxon>
        <taxon>Solanum</taxon>
    </lineage>
</organism>
<evidence type="ECO:0000313" key="1">
    <source>
        <dbReference type="EMBL" id="JAP23207.1"/>
    </source>
</evidence>
<protein>
    <submittedName>
        <fullName evidence="1">Putative ovule protein</fullName>
    </submittedName>
</protein>
<reference evidence="1" key="1">
    <citation type="submission" date="2015-12" db="EMBL/GenBank/DDBJ databases">
        <title>Gene expression during late stages of embryo sac development: a critical building block for successful pollen-pistil interactions.</title>
        <authorList>
            <person name="Liu Y."/>
            <person name="Joly V."/>
            <person name="Sabar M."/>
            <person name="Matton D.P."/>
        </authorList>
    </citation>
    <scope>NUCLEOTIDE SEQUENCE</scope>
</reference>
<sequence length="89" mass="10204">MLFTELETQFPFNPYLLTLTSLHSASSSVLNLHSHFDKRHLFCNPKFLIPSPPDCLCNCAVCHLVSFREKSQQYPSTLVYCFILPSPLK</sequence>
<proteinExistence type="predicted"/>